<evidence type="ECO:0000256" key="1">
    <source>
        <dbReference type="ARBA" id="ARBA00022485"/>
    </source>
</evidence>
<dbReference type="AlphaFoldDB" id="A0A1H8Q5T7"/>
<dbReference type="Pfam" id="PF03460">
    <property type="entry name" value="NIR_SIR_ferr"/>
    <property type="match status" value="1"/>
</dbReference>
<accession>A0A1H8Q5T7</accession>
<dbReference type="SUPFAM" id="SSF55124">
    <property type="entry name" value="Nitrite/Sulfite reductase N-terminal domain-like"/>
    <property type="match status" value="1"/>
</dbReference>
<dbReference type="GO" id="GO:0016491">
    <property type="term" value="F:oxidoreductase activity"/>
    <property type="evidence" value="ECO:0007669"/>
    <property type="project" value="UniProtKB-KW"/>
</dbReference>
<feature type="domain" description="Nitrite/Sulfite reductase ferredoxin-like" evidence="7">
    <location>
        <begin position="16"/>
        <end position="81"/>
    </location>
</feature>
<dbReference type="GO" id="GO:0051539">
    <property type="term" value="F:4 iron, 4 sulfur cluster binding"/>
    <property type="evidence" value="ECO:0007669"/>
    <property type="project" value="UniProtKB-KW"/>
</dbReference>
<evidence type="ECO:0000313" key="9">
    <source>
        <dbReference type="Proteomes" id="UP000198893"/>
    </source>
</evidence>
<dbReference type="PANTHER" id="PTHR32439">
    <property type="entry name" value="FERREDOXIN--NITRITE REDUCTASE, CHLOROPLASTIC"/>
    <property type="match status" value="1"/>
</dbReference>
<evidence type="ECO:0000256" key="3">
    <source>
        <dbReference type="ARBA" id="ARBA00022723"/>
    </source>
</evidence>
<dbReference type="InterPro" id="IPR005117">
    <property type="entry name" value="NiRdtase/SiRdtase_haem-b_fer"/>
</dbReference>
<evidence type="ECO:0000256" key="6">
    <source>
        <dbReference type="ARBA" id="ARBA00023014"/>
    </source>
</evidence>
<evidence type="ECO:0000256" key="4">
    <source>
        <dbReference type="ARBA" id="ARBA00023002"/>
    </source>
</evidence>
<keyword evidence="6" id="KW-0411">Iron-sulfur</keyword>
<evidence type="ECO:0000259" key="7">
    <source>
        <dbReference type="Pfam" id="PF03460"/>
    </source>
</evidence>
<dbReference type="OrthoDB" id="7459360at2"/>
<evidence type="ECO:0000313" key="8">
    <source>
        <dbReference type="EMBL" id="SEO49622.1"/>
    </source>
</evidence>
<dbReference type="Gene3D" id="3.30.413.10">
    <property type="entry name" value="Sulfite Reductase Hemoprotein, domain 1"/>
    <property type="match status" value="1"/>
</dbReference>
<name>A0A1H8Q5T7_9RHOB</name>
<dbReference type="RefSeq" id="WP_093116808.1">
    <property type="nucleotide sequence ID" value="NZ_FODS01000006.1"/>
</dbReference>
<organism evidence="8 9">
    <name type="scientific">Salinihabitans flavidus</name>
    <dbReference type="NCBI Taxonomy" id="569882"/>
    <lineage>
        <taxon>Bacteria</taxon>
        <taxon>Pseudomonadati</taxon>
        <taxon>Pseudomonadota</taxon>
        <taxon>Alphaproteobacteria</taxon>
        <taxon>Rhodobacterales</taxon>
        <taxon>Roseobacteraceae</taxon>
        <taxon>Salinihabitans</taxon>
    </lineage>
</organism>
<dbReference type="EMBL" id="FODS01000006">
    <property type="protein sequence ID" value="SEO49622.1"/>
    <property type="molecule type" value="Genomic_DNA"/>
</dbReference>
<keyword evidence="2" id="KW-0349">Heme</keyword>
<dbReference type="SUPFAM" id="SSF56014">
    <property type="entry name" value="Nitrite and sulphite reductase 4Fe-4S domain-like"/>
    <property type="match status" value="1"/>
</dbReference>
<keyword evidence="4" id="KW-0560">Oxidoreductase</keyword>
<reference evidence="8 9" key="1">
    <citation type="submission" date="2016-10" db="EMBL/GenBank/DDBJ databases">
        <authorList>
            <person name="de Groot N.N."/>
        </authorList>
    </citation>
    <scope>NUCLEOTIDE SEQUENCE [LARGE SCALE GENOMIC DNA]</scope>
    <source>
        <strain evidence="8 9">DSM 27842</strain>
    </source>
</reference>
<dbReference type="Proteomes" id="UP000198893">
    <property type="component" value="Unassembled WGS sequence"/>
</dbReference>
<dbReference type="GO" id="GO:0046872">
    <property type="term" value="F:metal ion binding"/>
    <property type="evidence" value="ECO:0007669"/>
    <property type="project" value="UniProtKB-KW"/>
</dbReference>
<keyword evidence="1" id="KW-0004">4Fe-4S</keyword>
<proteinExistence type="predicted"/>
<keyword evidence="9" id="KW-1185">Reference proteome</keyword>
<gene>
    <name evidence="8" type="ORF">SAMN04490248_10623</name>
</gene>
<evidence type="ECO:0000256" key="5">
    <source>
        <dbReference type="ARBA" id="ARBA00023004"/>
    </source>
</evidence>
<keyword evidence="3" id="KW-0479">Metal-binding</keyword>
<dbReference type="Gene3D" id="3.90.480.20">
    <property type="match status" value="1"/>
</dbReference>
<dbReference type="InterPro" id="IPR045854">
    <property type="entry name" value="NO2/SO3_Rdtase_4Fe4S_sf"/>
</dbReference>
<dbReference type="InterPro" id="IPR036136">
    <property type="entry name" value="Nit/Sulf_reduc_fer-like_dom_sf"/>
</dbReference>
<evidence type="ECO:0000256" key="2">
    <source>
        <dbReference type="ARBA" id="ARBA00022617"/>
    </source>
</evidence>
<keyword evidence="5" id="KW-0408">Iron</keyword>
<sequence length="374" mass="38929">MNRPAAKGWCPGAHRPMMSGDGLVVRVRPRLARLSARQALGLCAAASRFGSGIIDLTSRANLQIRGVAEANHEPLLQELNALGLLDADPALEGRRNILVAPLWRDGDDTHRIATALLGRLADLPELPAKVGFAIDAGPAPVLPGASADFRIERGAQGGLILRPDGAPNGRPVTPQTAIDELIALARWFARTGGDASRRMAAHLAATPLPDGFDTPPATAAAPLAPGPTAAGRVYGAAFGQIDAGDLATLLRATAARALRVTPWRLFVLEGAQSVDLPGFITRPGDPLLDIDACPGAPFCPSASVETRALARRLAAHGPLHVSGCAKGCARPRTAPLTLVGREGRFDLVKDGAPWDSPARTGLDPATLPDRLGDL</sequence>
<protein>
    <submittedName>
        <fullName evidence="8">Precorrin-3B synthase</fullName>
    </submittedName>
</protein>
<dbReference type="PANTHER" id="PTHR32439:SF9">
    <property type="entry name" value="BLR3264 PROTEIN"/>
    <property type="match status" value="1"/>
</dbReference>
<dbReference type="InterPro" id="IPR051329">
    <property type="entry name" value="NIR_SIR_4Fe-4S"/>
</dbReference>
<dbReference type="STRING" id="569882.SAMN04490248_10623"/>